<evidence type="ECO:0000256" key="3">
    <source>
        <dbReference type="ARBA" id="ARBA00022475"/>
    </source>
</evidence>
<feature type="transmembrane region" description="Helical" evidence="7">
    <location>
        <begin position="21"/>
        <end position="42"/>
    </location>
</feature>
<dbReference type="AlphaFoldDB" id="A0A7M2YYH9"/>
<keyword evidence="3" id="KW-1003">Cell membrane</keyword>
<dbReference type="PANTHER" id="PTHR42920">
    <property type="entry name" value="OS03G0707200 PROTEIN-RELATED"/>
    <property type="match status" value="1"/>
</dbReference>
<feature type="transmembrane region" description="Helical" evidence="7">
    <location>
        <begin position="239"/>
        <end position="262"/>
    </location>
</feature>
<feature type="transmembrane region" description="Helical" evidence="7">
    <location>
        <begin position="269"/>
        <end position="288"/>
    </location>
</feature>
<feature type="transmembrane region" description="Helical" evidence="7">
    <location>
        <begin position="196"/>
        <end position="219"/>
    </location>
</feature>
<evidence type="ECO:0000256" key="1">
    <source>
        <dbReference type="ARBA" id="ARBA00004651"/>
    </source>
</evidence>
<dbReference type="SUPFAM" id="SSF103481">
    <property type="entry name" value="Multidrug resistance efflux transporter EmrE"/>
    <property type="match status" value="2"/>
</dbReference>
<feature type="domain" description="EamA" evidence="8">
    <location>
        <begin position="167"/>
        <end position="311"/>
    </location>
</feature>
<evidence type="ECO:0000256" key="5">
    <source>
        <dbReference type="ARBA" id="ARBA00022989"/>
    </source>
</evidence>
<dbReference type="Pfam" id="PF00892">
    <property type="entry name" value="EamA"/>
    <property type="match status" value="2"/>
</dbReference>
<feature type="transmembrane region" description="Helical" evidence="7">
    <location>
        <begin position="294"/>
        <end position="311"/>
    </location>
</feature>
<sequence length="315" mass="33446">MTELALPPGALAARRHPRLGYAMTLAAATLFSVNGAVSKLALNASGIGTPRWTELRSTGAFVGLAVGLAVLAPRRLRIGTRRELMRLAFYGAVGFALVQWLYFVAIDRLPIGIGLLFEFTAPVLIALWARFAWREPVRRRVWPALGLVIGGLALVAQVWHGLTLDGLGVSAGLLAAIALAVYYLMGERLVVRRDPISVVCLGLGFASLLWAFVMPWWSFPLDTLSVEAVLPHGIGAAPVWALAAWTIVLGTIAPFVLSIAALRHLPATTVGIVATFEPVAAAVVAWSWLGEALVAAQIVGGLVVLVGILLAETSR</sequence>
<organism evidence="9 10">
    <name type="scientific">Gaiella occulta</name>
    <dbReference type="NCBI Taxonomy" id="1002870"/>
    <lineage>
        <taxon>Bacteria</taxon>
        <taxon>Bacillati</taxon>
        <taxon>Actinomycetota</taxon>
        <taxon>Thermoleophilia</taxon>
        <taxon>Gaiellales</taxon>
        <taxon>Gaiellaceae</taxon>
        <taxon>Gaiella</taxon>
    </lineage>
</organism>
<dbReference type="InterPro" id="IPR037185">
    <property type="entry name" value="EmrE-like"/>
</dbReference>
<reference evidence="10" key="2">
    <citation type="journal article" date="2019" name="MicrobiologyOpen">
        <title>High-quality draft genome sequence of Gaiella occulta isolated from a 150 meter deep mineral water borehole and comparison with the genome sequences of other deep-branching lineages of the phylum Actinobacteria.</title>
        <authorList>
            <person name="Severino R."/>
            <person name="Froufe H.J.C."/>
            <person name="Barroso C."/>
            <person name="Albuquerque L."/>
            <person name="Lobo-da-Cunha A."/>
            <person name="da Costa M.S."/>
            <person name="Egas C."/>
        </authorList>
    </citation>
    <scope>NUCLEOTIDE SEQUENCE [LARGE SCALE GENOMIC DNA]</scope>
    <source>
        <strain evidence="10">F2-233</strain>
    </source>
</reference>
<keyword evidence="6 7" id="KW-0472">Membrane</keyword>
<evidence type="ECO:0000256" key="6">
    <source>
        <dbReference type="ARBA" id="ARBA00023136"/>
    </source>
</evidence>
<comment type="caution">
    <text evidence="9">The sequence shown here is derived from an EMBL/GenBank/DDBJ whole genome shotgun (WGS) entry which is preliminary data.</text>
</comment>
<feature type="transmembrane region" description="Helical" evidence="7">
    <location>
        <begin position="141"/>
        <end position="160"/>
    </location>
</feature>
<feature type="transmembrane region" description="Helical" evidence="7">
    <location>
        <begin position="166"/>
        <end position="184"/>
    </location>
</feature>
<dbReference type="Gene3D" id="1.10.3730.20">
    <property type="match status" value="2"/>
</dbReference>
<feature type="transmembrane region" description="Helical" evidence="7">
    <location>
        <begin position="109"/>
        <end position="129"/>
    </location>
</feature>
<name>A0A7M2YYH9_9ACTN</name>
<evidence type="ECO:0000259" key="8">
    <source>
        <dbReference type="Pfam" id="PF00892"/>
    </source>
</evidence>
<comment type="similarity">
    <text evidence="2">Belongs to the EamA transporter family.</text>
</comment>
<evidence type="ECO:0000256" key="7">
    <source>
        <dbReference type="SAM" id="Phobius"/>
    </source>
</evidence>
<reference evidence="9 10" key="1">
    <citation type="submission" date="2018-07" db="EMBL/GenBank/DDBJ databases">
        <title>High-quality-draft genome sequence of Gaiella occulta.</title>
        <authorList>
            <person name="Severino R."/>
            <person name="Froufe H.J.C."/>
            <person name="Rainey F.A."/>
            <person name="Barroso C."/>
            <person name="Albuquerque L."/>
            <person name="Lobo-Da-Cunha A."/>
            <person name="Da Costa M.S."/>
            <person name="Egas C."/>
        </authorList>
    </citation>
    <scope>NUCLEOTIDE SEQUENCE [LARGE SCALE GENOMIC DNA]</scope>
    <source>
        <strain evidence="9 10">F2-233</strain>
    </source>
</reference>
<keyword evidence="4 7" id="KW-0812">Transmembrane</keyword>
<accession>A0A7M2YYH9</accession>
<dbReference type="Proteomes" id="UP000254134">
    <property type="component" value="Unassembled WGS sequence"/>
</dbReference>
<feature type="transmembrane region" description="Helical" evidence="7">
    <location>
        <begin position="54"/>
        <end position="72"/>
    </location>
</feature>
<feature type="domain" description="EamA" evidence="8">
    <location>
        <begin position="19"/>
        <end position="155"/>
    </location>
</feature>
<feature type="transmembrane region" description="Helical" evidence="7">
    <location>
        <begin position="84"/>
        <end position="103"/>
    </location>
</feature>
<gene>
    <name evidence="9" type="ORF">Gocc_1417</name>
</gene>
<dbReference type="GO" id="GO:0005886">
    <property type="term" value="C:plasma membrane"/>
    <property type="evidence" value="ECO:0007669"/>
    <property type="project" value="UniProtKB-SubCell"/>
</dbReference>
<proteinExistence type="inferred from homology"/>
<comment type="subcellular location">
    <subcellularLocation>
        <location evidence="1">Cell membrane</location>
        <topology evidence="1">Multi-pass membrane protein</topology>
    </subcellularLocation>
</comment>
<evidence type="ECO:0000256" key="4">
    <source>
        <dbReference type="ARBA" id="ARBA00022692"/>
    </source>
</evidence>
<evidence type="ECO:0000313" key="9">
    <source>
        <dbReference type="EMBL" id="RDI74528.1"/>
    </source>
</evidence>
<keyword evidence="5 7" id="KW-1133">Transmembrane helix</keyword>
<evidence type="ECO:0000256" key="2">
    <source>
        <dbReference type="ARBA" id="ARBA00007362"/>
    </source>
</evidence>
<keyword evidence="10" id="KW-1185">Reference proteome</keyword>
<protein>
    <submittedName>
        <fullName evidence="9">Putative permease DMT superfamily</fullName>
    </submittedName>
</protein>
<evidence type="ECO:0000313" key="10">
    <source>
        <dbReference type="Proteomes" id="UP000254134"/>
    </source>
</evidence>
<dbReference type="InterPro" id="IPR051258">
    <property type="entry name" value="Diverse_Substrate_Transporter"/>
</dbReference>
<dbReference type="PANTHER" id="PTHR42920:SF5">
    <property type="entry name" value="EAMA DOMAIN-CONTAINING PROTEIN"/>
    <property type="match status" value="1"/>
</dbReference>
<dbReference type="RefSeq" id="WP_220150498.1">
    <property type="nucleotide sequence ID" value="NZ_QQZY01000003.1"/>
</dbReference>
<dbReference type="InterPro" id="IPR000620">
    <property type="entry name" value="EamA_dom"/>
</dbReference>
<dbReference type="EMBL" id="QQZY01000003">
    <property type="protein sequence ID" value="RDI74528.1"/>
    <property type="molecule type" value="Genomic_DNA"/>
</dbReference>